<dbReference type="GeneTree" id="ENSGT01150000286995"/>
<dbReference type="InterPro" id="IPR037055">
    <property type="entry name" value="MHC_I-like_Ag-recog_sf"/>
</dbReference>
<evidence type="ECO:0000259" key="11">
    <source>
        <dbReference type="Pfam" id="PF00129"/>
    </source>
</evidence>
<evidence type="ECO:0000256" key="4">
    <source>
        <dbReference type="ARBA" id="ARBA00022729"/>
    </source>
</evidence>
<feature type="domain" description="MHC class I-like antigen recognition-like" evidence="11">
    <location>
        <begin position="13"/>
        <end position="174"/>
    </location>
</feature>
<protein>
    <recommendedName>
        <fullName evidence="11">MHC class I-like antigen recognition-like domain-containing protein</fullName>
    </recommendedName>
</protein>
<dbReference type="InterPro" id="IPR001039">
    <property type="entry name" value="MHC_I_a_a1/a2"/>
</dbReference>
<dbReference type="PANTHER" id="PTHR16675:SF242">
    <property type="entry name" value="MAJOR HISTOCOMPATIBILITY COMPLEX CLASS I-RELATED GENE PROTEIN"/>
    <property type="match status" value="1"/>
</dbReference>
<evidence type="ECO:0000256" key="10">
    <source>
        <dbReference type="RuleBase" id="RU004439"/>
    </source>
</evidence>
<comment type="similarity">
    <text evidence="10">Belongs to the MHC class I family.</text>
</comment>
<keyword evidence="7" id="KW-0472">Membrane</keyword>
<dbReference type="Pfam" id="PF00129">
    <property type="entry name" value="MHC_I"/>
    <property type="match status" value="1"/>
</dbReference>
<evidence type="ECO:0000313" key="13">
    <source>
        <dbReference type="Proteomes" id="UP000694559"/>
    </source>
</evidence>
<keyword evidence="8" id="KW-1015">Disulfide bond</keyword>
<dbReference type="FunFam" id="3.30.500.10:FF:000001">
    <property type="entry name" value="H-2 class I histocompatibility antigen, alpha chain"/>
    <property type="match status" value="1"/>
</dbReference>
<keyword evidence="2" id="KW-0490">MHC I</keyword>
<dbReference type="GO" id="GO:0009897">
    <property type="term" value="C:external side of plasma membrane"/>
    <property type="evidence" value="ECO:0007669"/>
    <property type="project" value="TreeGrafter"/>
</dbReference>
<reference evidence="12" key="2">
    <citation type="submission" date="2025-09" db="UniProtKB">
        <authorList>
            <consortium name="Ensembl"/>
        </authorList>
    </citation>
    <scope>IDENTIFICATION</scope>
</reference>
<evidence type="ECO:0000256" key="6">
    <source>
        <dbReference type="ARBA" id="ARBA00022989"/>
    </source>
</evidence>
<keyword evidence="5" id="KW-0391">Immunity</keyword>
<organism evidence="12 13">
    <name type="scientific">Naja naja</name>
    <name type="common">Indian cobra</name>
    <dbReference type="NCBI Taxonomy" id="35670"/>
    <lineage>
        <taxon>Eukaryota</taxon>
        <taxon>Metazoa</taxon>
        <taxon>Chordata</taxon>
        <taxon>Craniata</taxon>
        <taxon>Vertebrata</taxon>
        <taxon>Euteleostomi</taxon>
        <taxon>Lepidosauria</taxon>
        <taxon>Squamata</taxon>
        <taxon>Bifurcata</taxon>
        <taxon>Unidentata</taxon>
        <taxon>Episquamata</taxon>
        <taxon>Toxicofera</taxon>
        <taxon>Serpentes</taxon>
        <taxon>Colubroidea</taxon>
        <taxon>Elapidae</taxon>
        <taxon>Elapinae</taxon>
        <taxon>Naja</taxon>
    </lineage>
</organism>
<proteinExistence type="inferred from homology"/>
<evidence type="ECO:0000256" key="5">
    <source>
        <dbReference type="ARBA" id="ARBA00022859"/>
    </source>
</evidence>
<evidence type="ECO:0000313" key="12">
    <source>
        <dbReference type="Ensembl" id="ENSNNAP00000020191.1"/>
    </source>
</evidence>
<evidence type="ECO:0000256" key="3">
    <source>
        <dbReference type="ARBA" id="ARBA00022692"/>
    </source>
</evidence>
<dbReference type="InterPro" id="IPR011161">
    <property type="entry name" value="MHC_I-like_Ag-recog"/>
</dbReference>
<dbReference type="PRINTS" id="PR01638">
    <property type="entry name" value="MHCCLASSI"/>
</dbReference>
<dbReference type="SUPFAM" id="SSF54452">
    <property type="entry name" value="MHC antigen-recognition domain"/>
    <property type="match status" value="1"/>
</dbReference>
<keyword evidence="13" id="KW-1185">Reference proteome</keyword>
<dbReference type="PANTHER" id="PTHR16675">
    <property type="entry name" value="MHC CLASS I-RELATED"/>
    <property type="match status" value="1"/>
</dbReference>
<dbReference type="InterPro" id="IPR011162">
    <property type="entry name" value="MHC_I/II-like_Ag-recog"/>
</dbReference>
<comment type="subcellular location">
    <subcellularLocation>
        <location evidence="1">Membrane</location>
        <topology evidence="1">Single-pass type I membrane protein</topology>
    </subcellularLocation>
</comment>
<keyword evidence="3" id="KW-0812">Transmembrane</keyword>
<evidence type="ECO:0000256" key="2">
    <source>
        <dbReference type="ARBA" id="ARBA00022451"/>
    </source>
</evidence>
<dbReference type="GO" id="GO:0006955">
    <property type="term" value="P:immune response"/>
    <property type="evidence" value="ECO:0007669"/>
    <property type="project" value="TreeGrafter"/>
</dbReference>
<evidence type="ECO:0000256" key="1">
    <source>
        <dbReference type="ARBA" id="ARBA00004479"/>
    </source>
</evidence>
<sequence length="211" mass="24418">ARITIPSQVGGSSHSLKYFYTAISEPSQGQPHFATVGYVDGQAFVHYDSNSRRMQPRVSWMEKVGKEDPQYWERETQISHRNEEMFRERPLNHPPVSISGLHTIQWIYGCELRRDGSKGGFLLYGYDGRTFLTFDKETLTWVALDLQAQITQRKWDKTCIEWLEKYLSYGNETLLRTGEHLDPGWTFLLYVLHLIGAPPMPTIVGLHFHPS</sequence>
<dbReference type="OMA" id="AYMENTC"/>
<keyword evidence="6" id="KW-1133">Transmembrane helix</keyword>
<name>A0A8C6XXI9_NAJNA</name>
<dbReference type="GO" id="GO:0042612">
    <property type="term" value="C:MHC class I protein complex"/>
    <property type="evidence" value="ECO:0007669"/>
    <property type="project" value="UniProtKB-KW"/>
</dbReference>
<dbReference type="AlphaFoldDB" id="A0A8C6XXI9"/>
<keyword evidence="4" id="KW-0732">Signal</keyword>
<dbReference type="GO" id="GO:0005615">
    <property type="term" value="C:extracellular space"/>
    <property type="evidence" value="ECO:0007669"/>
    <property type="project" value="TreeGrafter"/>
</dbReference>
<accession>A0A8C6XXI9</accession>
<keyword evidence="9" id="KW-0325">Glycoprotein</keyword>
<evidence type="ECO:0000256" key="8">
    <source>
        <dbReference type="ARBA" id="ARBA00023157"/>
    </source>
</evidence>
<reference evidence="12" key="1">
    <citation type="submission" date="2025-08" db="UniProtKB">
        <authorList>
            <consortium name="Ensembl"/>
        </authorList>
    </citation>
    <scope>IDENTIFICATION</scope>
</reference>
<dbReference type="InterPro" id="IPR050208">
    <property type="entry name" value="MHC_class-I_related"/>
</dbReference>
<dbReference type="GO" id="GO:0002474">
    <property type="term" value="P:antigen processing and presentation of peptide antigen via MHC class I"/>
    <property type="evidence" value="ECO:0007669"/>
    <property type="project" value="UniProtKB-KW"/>
</dbReference>
<evidence type="ECO:0000256" key="7">
    <source>
        <dbReference type="ARBA" id="ARBA00023136"/>
    </source>
</evidence>
<dbReference type="Ensembl" id="ENSNNAT00000021185.1">
    <property type="protein sequence ID" value="ENSNNAP00000020191.1"/>
    <property type="gene ID" value="ENSNNAG00000013403.1"/>
</dbReference>
<dbReference type="Gene3D" id="3.30.500.10">
    <property type="entry name" value="MHC class I-like antigen recognition-like"/>
    <property type="match status" value="1"/>
</dbReference>
<dbReference type="Proteomes" id="UP000694559">
    <property type="component" value="Unplaced"/>
</dbReference>
<evidence type="ECO:0000256" key="9">
    <source>
        <dbReference type="ARBA" id="ARBA00023180"/>
    </source>
</evidence>
<dbReference type="OrthoDB" id="8936120at2759"/>